<dbReference type="PANTHER" id="PTHR43648">
    <property type="entry name" value="ELECTRON TRANSFER FLAVOPROTEIN BETA SUBUNIT LYSINE METHYLTRANSFERASE"/>
    <property type="match status" value="1"/>
</dbReference>
<dbReference type="SUPFAM" id="SSF53335">
    <property type="entry name" value="S-adenosyl-L-methionine-dependent methyltransferases"/>
    <property type="match status" value="1"/>
</dbReference>
<keyword evidence="5" id="KW-0949">S-adenosyl-L-methionine</keyword>
<evidence type="ECO:0000256" key="2">
    <source>
        <dbReference type="ARBA" id="ARBA00022490"/>
    </source>
</evidence>
<organism evidence="9 10">
    <name type="scientific">Vigna unguiculata</name>
    <name type="common">Cowpea</name>
    <dbReference type="NCBI Taxonomy" id="3917"/>
    <lineage>
        <taxon>Eukaryota</taxon>
        <taxon>Viridiplantae</taxon>
        <taxon>Streptophyta</taxon>
        <taxon>Embryophyta</taxon>
        <taxon>Tracheophyta</taxon>
        <taxon>Spermatophyta</taxon>
        <taxon>Magnoliopsida</taxon>
        <taxon>eudicotyledons</taxon>
        <taxon>Gunneridae</taxon>
        <taxon>Pentapetalae</taxon>
        <taxon>rosids</taxon>
        <taxon>fabids</taxon>
        <taxon>Fabales</taxon>
        <taxon>Fabaceae</taxon>
        <taxon>Papilionoideae</taxon>
        <taxon>50 kb inversion clade</taxon>
        <taxon>NPAAA clade</taxon>
        <taxon>indigoferoid/millettioid clade</taxon>
        <taxon>Phaseoleae</taxon>
        <taxon>Vigna</taxon>
    </lineage>
</organism>
<dbReference type="GO" id="GO:0016279">
    <property type="term" value="F:protein-lysine N-methyltransferase activity"/>
    <property type="evidence" value="ECO:0007669"/>
    <property type="project" value="TreeGrafter"/>
</dbReference>
<protein>
    <recommendedName>
        <fullName evidence="8">ETFB lysine methyltransferase</fullName>
    </recommendedName>
    <alternativeName>
        <fullName evidence="7">Protein N-lysine methyltransferase METTL20</fullName>
    </alternativeName>
</protein>
<evidence type="ECO:0000256" key="4">
    <source>
        <dbReference type="ARBA" id="ARBA00022679"/>
    </source>
</evidence>
<dbReference type="Gene3D" id="3.40.50.150">
    <property type="entry name" value="Vaccinia Virus protein VP39"/>
    <property type="match status" value="1"/>
</dbReference>
<accession>A0A4D6LD43</accession>
<dbReference type="AlphaFoldDB" id="A0A4D6LD43"/>
<evidence type="ECO:0000256" key="1">
    <source>
        <dbReference type="ARBA" id="ARBA00009741"/>
    </source>
</evidence>
<evidence type="ECO:0000256" key="7">
    <source>
        <dbReference type="ARBA" id="ARBA00041867"/>
    </source>
</evidence>
<dbReference type="Proteomes" id="UP000501690">
    <property type="component" value="Linkage Group LG3"/>
</dbReference>
<dbReference type="GO" id="GO:0032259">
    <property type="term" value="P:methylation"/>
    <property type="evidence" value="ECO:0007669"/>
    <property type="project" value="UniProtKB-KW"/>
</dbReference>
<keyword evidence="10" id="KW-1185">Reference proteome</keyword>
<keyword evidence="4 9" id="KW-0808">Transferase</keyword>
<keyword evidence="9" id="KW-0687">Ribonucleoprotein</keyword>
<keyword evidence="9" id="KW-0689">Ribosomal protein</keyword>
<comment type="similarity">
    <text evidence="6">Belongs to the methyltransferase superfamily. ETFBKMT family.</text>
</comment>
<evidence type="ECO:0000256" key="8">
    <source>
        <dbReference type="ARBA" id="ARBA00042266"/>
    </source>
</evidence>
<dbReference type="EMBL" id="CP039347">
    <property type="protein sequence ID" value="QCD86316.1"/>
    <property type="molecule type" value="Genomic_DNA"/>
</dbReference>
<evidence type="ECO:0000256" key="3">
    <source>
        <dbReference type="ARBA" id="ARBA00022603"/>
    </source>
</evidence>
<evidence type="ECO:0000313" key="10">
    <source>
        <dbReference type="Proteomes" id="UP000501690"/>
    </source>
</evidence>
<evidence type="ECO:0000313" key="9">
    <source>
        <dbReference type="EMBL" id="QCD86316.1"/>
    </source>
</evidence>
<proteinExistence type="inferred from homology"/>
<sequence length="470" mass="51712">MAAWHFLKQLTCTVGAHSPTISRRLIHYSSVVPFLSIHHKIVRYQRLPHVRVNLRAAVTNAKFSAASSSPTVSDTSLTPPAPYTSVLIHCPKDTADVLAEALLSFGASSVSMDQDDVSQSTDEICISSIFPEVEDISVSILHAADSIGLKEIPRYEVKICEEDDWMKRSQESLHPVQVTEGLWVVPQWCTPPDVQATNIIVNPGLAFGTGEHATTKLCLLLLHGCIKGGEHILDYGTGTGILAIAALKFGASFAVGVDVDSEAIASASQNASLNNIRPDKMQLHLITSETSSSSKDDSTFGVMERENTYEIQTITTYCAKFDVVIANILLNPLMDLADQIISYAKPGAVVGLSGVLSEQVQYIIERYSPFLEDIKVSKMDDWACVSAKEFSLRRQWSLAQVKSFRLSEIENIEYFEYSLKLAHLAQARGIRSGEHLKLKGTSYCHSCLGESSSLRRELPVWARNNSLRRA</sequence>
<reference evidence="9 10" key="1">
    <citation type="submission" date="2019-04" db="EMBL/GenBank/DDBJ databases">
        <title>An improved genome assembly and genetic linkage map for asparagus bean, Vigna unguiculata ssp. sesquipedialis.</title>
        <authorList>
            <person name="Xia Q."/>
            <person name="Zhang R."/>
            <person name="Dong Y."/>
        </authorList>
    </citation>
    <scope>NUCLEOTIDE SEQUENCE [LARGE SCALE GENOMIC DNA]</scope>
    <source>
        <tissue evidence="9">Leaf</tissue>
    </source>
</reference>
<gene>
    <name evidence="9" type="ORF">DEO72_LG3g837</name>
</gene>
<dbReference type="HAMAP" id="MF_00735">
    <property type="entry name" value="Methyltr_PrmA"/>
    <property type="match status" value="1"/>
</dbReference>
<keyword evidence="2" id="KW-0963">Cytoplasm</keyword>
<name>A0A4D6LD43_VIGUN</name>
<dbReference type="GO" id="GO:0005739">
    <property type="term" value="C:mitochondrion"/>
    <property type="evidence" value="ECO:0007669"/>
    <property type="project" value="TreeGrafter"/>
</dbReference>
<keyword evidence="3 9" id="KW-0489">Methyltransferase</keyword>
<dbReference type="GO" id="GO:0005840">
    <property type="term" value="C:ribosome"/>
    <property type="evidence" value="ECO:0007669"/>
    <property type="project" value="UniProtKB-KW"/>
</dbReference>
<dbReference type="InterPro" id="IPR029063">
    <property type="entry name" value="SAM-dependent_MTases_sf"/>
</dbReference>
<comment type="similarity">
    <text evidence="1">Belongs to the methyltransferase superfamily. PrmA family.</text>
</comment>
<dbReference type="Pfam" id="PF06325">
    <property type="entry name" value="PrmA"/>
    <property type="match status" value="1"/>
</dbReference>
<dbReference type="InterPro" id="IPR050078">
    <property type="entry name" value="Ribosomal_L11_MeTrfase_PrmA"/>
</dbReference>
<dbReference type="CDD" id="cd02440">
    <property type="entry name" value="AdoMet_MTases"/>
    <property type="match status" value="1"/>
</dbReference>
<evidence type="ECO:0000256" key="6">
    <source>
        <dbReference type="ARBA" id="ARBA00037932"/>
    </source>
</evidence>
<dbReference type="PANTHER" id="PTHR43648:SF1">
    <property type="entry name" value="ELECTRON TRANSFER FLAVOPROTEIN BETA SUBUNIT LYSINE METHYLTRANSFERASE"/>
    <property type="match status" value="1"/>
</dbReference>
<evidence type="ECO:0000256" key="5">
    <source>
        <dbReference type="ARBA" id="ARBA00022691"/>
    </source>
</evidence>
<dbReference type="InterPro" id="IPR004498">
    <property type="entry name" value="Ribosomal_PrmA_MeTrfase"/>
</dbReference>